<proteinExistence type="predicted"/>
<sequence>MKKLFILSGVALMVSSSLTMAAGNNSAKYDFGKFDLNKDGQISVVEATGKLAKHFDKIDADSNDLISEAEFAEMKKMREAKKPTFADFDKNNDGSISSAEFDAAKKMKKGKHHHKVDFAKVDVNKDGKITKDEAKRGLLKRFDKIDSDANGSISTTEFAALEKMHKGKGNHKLDFGSIDANNDNQITKDEAKGRLLKGFDKIDSDANGSISTTEFAALEKTHKGKGNHKLDFGSFDTNSDSKITKDEAKGRLSKHFDKIDSDKNGVITQAELLEMQKMQKMQKMHKGKGHKKGNKEVSFAKLDANSNGAITKDEAKGRLAKHFDKVDTDANGSITSAEFELVKNMKKGKHGQKVSFSTLDANKDGAITKDEAKGRLLSNFDKIDGDADGKITTQELDTKRGDRKGNKRPTFEILDADGNGKVSNVEFAAFQQKHAEIKK</sequence>
<feature type="domain" description="EF-hand" evidence="2">
    <location>
        <begin position="118"/>
        <end position="144"/>
    </location>
</feature>
<evidence type="ECO:0000256" key="1">
    <source>
        <dbReference type="SAM" id="SignalP"/>
    </source>
</evidence>
<evidence type="ECO:0000313" key="3">
    <source>
        <dbReference type="EMBL" id="MEL0658552.1"/>
    </source>
</evidence>
<comment type="caution">
    <text evidence="3">The sequence shown here is derived from an EMBL/GenBank/DDBJ whole genome shotgun (WGS) entry which is preliminary data.</text>
</comment>
<dbReference type="Pfam" id="PF13202">
    <property type="entry name" value="EF-hand_5"/>
    <property type="match status" value="11"/>
</dbReference>
<protein>
    <recommendedName>
        <fullName evidence="2">EF-hand domain-containing protein</fullName>
    </recommendedName>
</protein>
<dbReference type="PANTHER" id="PTHR10827">
    <property type="entry name" value="RETICULOCALBIN"/>
    <property type="match status" value="1"/>
</dbReference>
<dbReference type="PROSITE" id="PS50222">
    <property type="entry name" value="EF_HAND_2"/>
    <property type="match status" value="6"/>
</dbReference>
<evidence type="ECO:0000259" key="2">
    <source>
        <dbReference type="PROSITE" id="PS50222"/>
    </source>
</evidence>
<feature type="signal peptide" evidence="1">
    <location>
        <begin position="1"/>
        <end position="21"/>
    </location>
</feature>
<dbReference type="InterPro" id="IPR002048">
    <property type="entry name" value="EF_hand_dom"/>
</dbReference>
<gene>
    <name evidence="3" type="ORF">V6255_05295</name>
</gene>
<dbReference type="PROSITE" id="PS00018">
    <property type="entry name" value="EF_HAND_1"/>
    <property type="match status" value="8"/>
</dbReference>
<dbReference type="EMBL" id="JBAKBA010000008">
    <property type="protein sequence ID" value="MEL0658552.1"/>
    <property type="molecule type" value="Genomic_DNA"/>
</dbReference>
<dbReference type="InterPro" id="IPR018247">
    <property type="entry name" value="EF_Hand_1_Ca_BS"/>
</dbReference>
<feature type="domain" description="EF-hand" evidence="2">
    <location>
        <begin position="85"/>
        <end position="111"/>
    </location>
</feature>
<dbReference type="InterPro" id="IPR011992">
    <property type="entry name" value="EF-hand-dom_pair"/>
</dbReference>
<dbReference type="Gene3D" id="1.10.238.10">
    <property type="entry name" value="EF-hand"/>
    <property type="match status" value="7"/>
</dbReference>
<feature type="domain" description="EF-hand" evidence="2">
    <location>
        <begin position="46"/>
        <end position="81"/>
    </location>
</feature>
<dbReference type="RefSeq" id="WP_341627201.1">
    <property type="nucleotide sequence ID" value="NZ_JBAKBA010000008.1"/>
</dbReference>
<dbReference type="PANTHER" id="PTHR10827:SF52">
    <property type="entry name" value="IP16409P"/>
    <property type="match status" value="1"/>
</dbReference>
<reference evidence="3 4" key="1">
    <citation type="submission" date="2024-02" db="EMBL/GenBank/DDBJ databases">
        <title>Bacteria isolated from the canopy kelp, Nereocystis luetkeana.</title>
        <authorList>
            <person name="Pfister C.A."/>
            <person name="Younker I.T."/>
            <person name="Light S.H."/>
        </authorList>
    </citation>
    <scope>NUCLEOTIDE SEQUENCE [LARGE SCALE GENOMIC DNA]</scope>
    <source>
        <strain evidence="3 4">TI.2.07</strain>
    </source>
</reference>
<feature type="domain" description="EF-hand" evidence="2">
    <location>
        <begin position="190"/>
        <end position="225"/>
    </location>
</feature>
<dbReference type="SMART" id="SM00054">
    <property type="entry name" value="EFh"/>
    <property type="match status" value="8"/>
</dbReference>
<feature type="chain" id="PRO_5045766631" description="EF-hand domain-containing protein" evidence="1">
    <location>
        <begin position="22"/>
        <end position="439"/>
    </location>
</feature>
<keyword evidence="1" id="KW-0732">Signal</keyword>
<dbReference type="SUPFAM" id="SSF47473">
    <property type="entry name" value="EF-hand"/>
    <property type="match status" value="4"/>
</dbReference>
<dbReference type="Proteomes" id="UP001366060">
    <property type="component" value="Unassembled WGS sequence"/>
</dbReference>
<feature type="domain" description="EF-hand" evidence="2">
    <location>
        <begin position="314"/>
        <end position="349"/>
    </location>
</feature>
<keyword evidence="4" id="KW-1185">Reference proteome</keyword>
<accession>A0ABU9HA87</accession>
<evidence type="ECO:0000313" key="4">
    <source>
        <dbReference type="Proteomes" id="UP001366060"/>
    </source>
</evidence>
<organism evidence="3 4">
    <name type="scientific">Psychromonas arctica</name>
    <dbReference type="NCBI Taxonomy" id="168275"/>
    <lineage>
        <taxon>Bacteria</taxon>
        <taxon>Pseudomonadati</taxon>
        <taxon>Pseudomonadota</taxon>
        <taxon>Gammaproteobacteria</taxon>
        <taxon>Alteromonadales</taxon>
        <taxon>Psychromonadaceae</taxon>
        <taxon>Psychromonas</taxon>
    </lineage>
</organism>
<name>A0ABU9HA87_9GAMM</name>
<feature type="domain" description="EF-hand" evidence="2">
    <location>
        <begin position="247"/>
        <end position="282"/>
    </location>
</feature>